<dbReference type="EMBL" id="CARXXK010000002">
    <property type="protein sequence ID" value="CAI6354356.1"/>
    <property type="molecule type" value="Genomic_DNA"/>
</dbReference>
<dbReference type="Proteomes" id="UP001160148">
    <property type="component" value="Unassembled WGS sequence"/>
</dbReference>
<evidence type="ECO:0000313" key="3">
    <source>
        <dbReference type="Proteomes" id="UP001160148"/>
    </source>
</evidence>
<feature type="compositionally biased region" description="Polar residues" evidence="1">
    <location>
        <begin position="67"/>
        <end position="79"/>
    </location>
</feature>
<dbReference type="AlphaFoldDB" id="A0AAV0WFR0"/>
<name>A0AAV0WFR0_9HEMI</name>
<reference evidence="2 3" key="1">
    <citation type="submission" date="2023-01" db="EMBL/GenBank/DDBJ databases">
        <authorList>
            <person name="Whitehead M."/>
        </authorList>
    </citation>
    <scope>NUCLEOTIDE SEQUENCE [LARGE SCALE GENOMIC DNA]</scope>
</reference>
<organism evidence="2 3">
    <name type="scientific">Macrosiphum euphorbiae</name>
    <name type="common">potato aphid</name>
    <dbReference type="NCBI Taxonomy" id="13131"/>
    <lineage>
        <taxon>Eukaryota</taxon>
        <taxon>Metazoa</taxon>
        <taxon>Ecdysozoa</taxon>
        <taxon>Arthropoda</taxon>
        <taxon>Hexapoda</taxon>
        <taxon>Insecta</taxon>
        <taxon>Pterygota</taxon>
        <taxon>Neoptera</taxon>
        <taxon>Paraneoptera</taxon>
        <taxon>Hemiptera</taxon>
        <taxon>Sternorrhyncha</taxon>
        <taxon>Aphidomorpha</taxon>
        <taxon>Aphidoidea</taxon>
        <taxon>Aphididae</taxon>
        <taxon>Macrosiphini</taxon>
        <taxon>Macrosiphum</taxon>
    </lineage>
</organism>
<keyword evidence="3" id="KW-1185">Reference proteome</keyword>
<comment type="caution">
    <text evidence="2">The sequence shown here is derived from an EMBL/GenBank/DDBJ whole genome shotgun (WGS) entry which is preliminary data.</text>
</comment>
<protein>
    <submittedName>
        <fullName evidence="2">Uncharacterized protein</fullName>
    </submittedName>
</protein>
<evidence type="ECO:0000313" key="2">
    <source>
        <dbReference type="EMBL" id="CAI6354356.1"/>
    </source>
</evidence>
<accession>A0AAV0WFR0</accession>
<evidence type="ECO:0000256" key="1">
    <source>
        <dbReference type="SAM" id="MobiDB-lite"/>
    </source>
</evidence>
<feature type="region of interest" description="Disordered" evidence="1">
    <location>
        <begin position="58"/>
        <end position="79"/>
    </location>
</feature>
<gene>
    <name evidence="2" type="ORF">MEUPH1_LOCUS10369</name>
</gene>
<proteinExistence type="predicted"/>
<sequence length="108" mass="11826">MGIFVGGGVLLLRRRPADRGPRTAVCNQQRRRCTVSFSSRTPSAQRRLSGFSVAVRAFKSPSPSPPSHETAQPTDSCCTTTRDHYDNNIILIIISDTPPGPRAREFTA</sequence>